<dbReference type="NCBIfam" id="TIGR00350">
    <property type="entry name" value="lytR_cpsA_psr"/>
    <property type="match status" value="1"/>
</dbReference>
<accession>A0ABX1XU35</accession>
<organism evidence="3 4">
    <name type="scientific">Paenibacillus phytorum</name>
    <dbReference type="NCBI Taxonomy" id="2654977"/>
    <lineage>
        <taxon>Bacteria</taxon>
        <taxon>Bacillati</taxon>
        <taxon>Bacillota</taxon>
        <taxon>Bacilli</taxon>
        <taxon>Bacillales</taxon>
        <taxon>Paenibacillaceae</taxon>
        <taxon>Paenibacillus</taxon>
    </lineage>
</organism>
<comment type="similarity">
    <text evidence="1">Belongs to the LytR/CpsA/Psr (LCP) family.</text>
</comment>
<gene>
    <name evidence="3" type="ORF">GC098_11600</name>
</gene>
<evidence type="ECO:0000256" key="1">
    <source>
        <dbReference type="ARBA" id="ARBA00006068"/>
    </source>
</evidence>
<keyword evidence="4" id="KW-1185">Reference proteome</keyword>
<evidence type="ECO:0000313" key="4">
    <source>
        <dbReference type="Proteomes" id="UP000616779"/>
    </source>
</evidence>
<dbReference type="Pfam" id="PF03816">
    <property type="entry name" value="LytR_cpsA_psr"/>
    <property type="match status" value="1"/>
</dbReference>
<proteinExistence type="inferred from homology"/>
<dbReference type="Gene3D" id="3.40.630.190">
    <property type="entry name" value="LCP protein"/>
    <property type="match status" value="1"/>
</dbReference>
<evidence type="ECO:0000313" key="3">
    <source>
        <dbReference type="EMBL" id="NOU72057.1"/>
    </source>
</evidence>
<comment type="caution">
    <text evidence="3">The sequence shown here is derived from an EMBL/GenBank/DDBJ whole genome shotgun (WGS) entry which is preliminary data.</text>
</comment>
<dbReference type="InterPro" id="IPR004474">
    <property type="entry name" value="LytR_CpsA_psr"/>
</dbReference>
<name>A0ABX1XU35_9BACL</name>
<protein>
    <submittedName>
        <fullName evidence="3">LytR family transcriptional regulator</fullName>
    </submittedName>
</protein>
<sequence>MKKMIKNPRIRKVMTSVLLITGLIVGAASVYAAFLYNKLNQTLDHIAAPEATKASNLNGESFVPVSQATNPIEKPLTFLLTAIDEREGNEGSLNTDVMMLFSINPKTHQGTVVSIPRDLEIEADKSGLDASHKANYFYAYYYNKNRDTALRETKRLFSDVYQVPIDYLAVINFEGFRKLIDQLGGMTVEVDMDMRYQDDSDGTDIHLNKGIQQLNGKQVLDFIRYRKSNLGTAESSDMERNQREQLVLNQLLDQLTTLNGLTAWAGVLDIIGGSIKTDIPADELRTFTKSYRDLKPATVRYIQLKGEWESPYLVVKQQDLEEAIGALRGQQSSEQIDSQIRTD</sequence>
<feature type="domain" description="Cell envelope-related transcriptional attenuator" evidence="2">
    <location>
        <begin position="94"/>
        <end position="255"/>
    </location>
</feature>
<reference evidence="3 4" key="1">
    <citation type="submission" date="2019-10" db="EMBL/GenBank/DDBJ databases">
        <title>Description of Paenibacillus terrestris sp. nov.</title>
        <authorList>
            <person name="Carlier A."/>
            <person name="Qi S."/>
        </authorList>
    </citation>
    <scope>NUCLEOTIDE SEQUENCE [LARGE SCALE GENOMIC DNA]</scope>
    <source>
        <strain evidence="3 4">LMG 31458</strain>
    </source>
</reference>
<evidence type="ECO:0000259" key="2">
    <source>
        <dbReference type="Pfam" id="PF03816"/>
    </source>
</evidence>
<dbReference type="PANTHER" id="PTHR33392:SF6">
    <property type="entry name" value="POLYISOPRENYL-TEICHOIC ACID--PEPTIDOGLYCAN TEICHOIC ACID TRANSFERASE TAGU"/>
    <property type="match status" value="1"/>
</dbReference>
<dbReference type="RefSeq" id="WP_171643368.1">
    <property type="nucleotide sequence ID" value="NZ_WHOA01000089.1"/>
</dbReference>
<dbReference type="InterPro" id="IPR050922">
    <property type="entry name" value="LytR/CpsA/Psr_CW_biosynth"/>
</dbReference>
<dbReference type="EMBL" id="WHOA01000089">
    <property type="protein sequence ID" value="NOU72057.1"/>
    <property type="molecule type" value="Genomic_DNA"/>
</dbReference>
<dbReference type="Proteomes" id="UP000616779">
    <property type="component" value="Unassembled WGS sequence"/>
</dbReference>
<dbReference type="PANTHER" id="PTHR33392">
    <property type="entry name" value="POLYISOPRENYL-TEICHOIC ACID--PEPTIDOGLYCAN TEICHOIC ACID TRANSFERASE TAGU"/>
    <property type="match status" value="1"/>
</dbReference>